<dbReference type="InterPro" id="IPR002591">
    <property type="entry name" value="Phosphodiest/P_Trfase"/>
</dbReference>
<keyword evidence="3" id="KW-1185">Reference proteome</keyword>
<feature type="chain" id="PRO_5046435827" evidence="1">
    <location>
        <begin position="20"/>
        <end position="361"/>
    </location>
</feature>
<organism evidence="2 3">
    <name type="scientific">Pontibacter populi</name>
    <dbReference type="NCBI Taxonomy" id="890055"/>
    <lineage>
        <taxon>Bacteria</taxon>
        <taxon>Pseudomonadati</taxon>
        <taxon>Bacteroidota</taxon>
        <taxon>Cytophagia</taxon>
        <taxon>Cytophagales</taxon>
        <taxon>Hymenobacteraceae</taxon>
        <taxon>Pontibacter</taxon>
    </lineage>
</organism>
<gene>
    <name evidence="2" type="ORF">ABS362_03755</name>
</gene>
<feature type="signal peptide" evidence="1">
    <location>
        <begin position="1"/>
        <end position="19"/>
    </location>
</feature>
<evidence type="ECO:0000313" key="3">
    <source>
        <dbReference type="Proteomes" id="UP001476807"/>
    </source>
</evidence>
<reference evidence="2 3" key="1">
    <citation type="submission" date="2024-06" db="EMBL/GenBank/DDBJ databases">
        <title>Pontibacter populi HYL7-15.</title>
        <authorList>
            <person name="Kim M.K."/>
        </authorList>
    </citation>
    <scope>NUCLEOTIDE SEQUENCE [LARGE SCALE GENOMIC DNA]</scope>
    <source>
        <strain evidence="2 3">HYL7-15</strain>
    </source>
</reference>
<dbReference type="Pfam" id="PF01663">
    <property type="entry name" value="Phosphodiest"/>
    <property type="match status" value="1"/>
</dbReference>
<dbReference type="RefSeq" id="WP_350410960.1">
    <property type="nucleotide sequence ID" value="NZ_JBEOKT010000003.1"/>
</dbReference>
<dbReference type="InterPro" id="IPR017850">
    <property type="entry name" value="Alkaline_phosphatase_core_sf"/>
</dbReference>
<proteinExistence type="predicted"/>
<dbReference type="EMBL" id="JBEOKT010000003">
    <property type="protein sequence ID" value="MER2996644.1"/>
    <property type="molecule type" value="Genomic_DNA"/>
</dbReference>
<dbReference type="SUPFAM" id="SSF53649">
    <property type="entry name" value="Alkaline phosphatase-like"/>
    <property type="match status" value="1"/>
</dbReference>
<dbReference type="Proteomes" id="UP001476807">
    <property type="component" value="Unassembled WGS sequence"/>
</dbReference>
<evidence type="ECO:0000256" key="1">
    <source>
        <dbReference type="SAM" id="SignalP"/>
    </source>
</evidence>
<protein>
    <submittedName>
        <fullName evidence="2">Alkaline phosphatase family protein</fullName>
    </submittedName>
</protein>
<dbReference type="Gene3D" id="3.40.720.10">
    <property type="entry name" value="Alkaline Phosphatase, subunit A"/>
    <property type="match status" value="1"/>
</dbReference>
<accession>A0ABV1RQI3</accession>
<comment type="caution">
    <text evidence="2">The sequence shown here is derived from an EMBL/GenBank/DDBJ whole genome shotgun (WGS) entry which is preliminary data.</text>
</comment>
<evidence type="ECO:0000313" key="2">
    <source>
        <dbReference type="EMBL" id="MER2996644.1"/>
    </source>
</evidence>
<sequence>MKGLWTILCFILIWCPAGAQEFKTENVILVTFDGLRWQEVFAGADKKLLRSEKYTPNPDAVKNHFWHHDPQERRKLLMPFFWSNIATQGQLLGNRKHGNKMNLATRHWISYPGYNEMLSGAPDPILKHNRKIHNPNVTVLEWVNQQPGFKGKVAVVGSWNLLPYIVNTERSGITVNAGNSLATGRNLTPEELRLNEQFTQTKPRWHSVRQDTITFQYGMAYLERERPRLLHLAFGETDEHAHEGNYGAYLESIYQSDAMIRQLWEWLQSQEQYRNKTTLIIATDHGRGYLNKLSWKKHGRFWYPGSNHVWAAILGPDTPPAGEVKLRQKNYQYQIAGTIAYFLGLPFRPHQSPDSPPMANP</sequence>
<name>A0ABV1RQI3_9BACT</name>
<keyword evidence="1" id="KW-0732">Signal</keyword>